<dbReference type="SUPFAM" id="SSF52540">
    <property type="entry name" value="P-loop containing nucleoside triphosphate hydrolases"/>
    <property type="match status" value="1"/>
</dbReference>
<feature type="domain" description="NACHT" evidence="2">
    <location>
        <begin position="246"/>
        <end position="359"/>
    </location>
</feature>
<protein>
    <recommendedName>
        <fullName evidence="2">NACHT domain-containing protein</fullName>
    </recommendedName>
</protein>
<dbReference type="AlphaFoldDB" id="R0IV79"/>
<keyword evidence="4" id="KW-1185">Reference proteome</keyword>
<evidence type="ECO:0000313" key="3">
    <source>
        <dbReference type="EMBL" id="EOA88660.1"/>
    </source>
</evidence>
<dbReference type="Proteomes" id="UP000016935">
    <property type="component" value="Unassembled WGS sequence"/>
</dbReference>
<dbReference type="STRING" id="671987.R0IV79"/>
<gene>
    <name evidence="3" type="ORF">SETTUDRAFT_160526</name>
</gene>
<dbReference type="OrthoDB" id="195446at2759"/>
<reference evidence="3 4" key="2">
    <citation type="journal article" date="2013" name="PLoS Genet.">
        <title>Comparative genome structure, secondary metabolite, and effector coding capacity across Cochliobolus pathogens.</title>
        <authorList>
            <person name="Condon B.J."/>
            <person name="Leng Y."/>
            <person name="Wu D."/>
            <person name="Bushley K.E."/>
            <person name="Ohm R.A."/>
            <person name="Otillar R."/>
            <person name="Martin J."/>
            <person name="Schackwitz W."/>
            <person name="Grimwood J."/>
            <person name="MohdZainudin N."/>
            <person name="Xue C."/>
            <person name="Wang R."/>
            <person name="Manning V.A."/>
            <person name="Dhillon B."/>
            <person name="Tu Z.J."/>
            <person name="Steffenson B.J."/>
            <person name="Salamov A."/>
            <person name="Sun H."/>
            <person name="Lowry S."/>
            <person name="LaButti K."/>
            <person name="Han J."/>
            <person name="Copeland A."/>
            <person name="Lindquist E."/>
            <person name="Barry K."/>
            <person name="Schmutz J."/>
            <person name="Baker S.E."/>
            <person name="Ciuffetti L.M."/>
            <person name="Grigoriev I.V."/>
            <person name="Zhong S."/>
            <person name="Turgeon B.G."/>
        </authorList>
    </citation>
    <scope>NUCLEOTIDE SEQUENCE [LARGE SCALE GENOMIC DNA]</scope>
    <source>
        <strain evidence="4">28A</strain>
    </source>
</reference>
<dbReference type="GeneID" id="19398048"/>
<evidence type="ECO:0000259" key="2">
    <source>
        <dbReference type="PROSITE" id="PS50837"/>
    </source>
</evidence>
<dbReference type="InterPro" id="IPR007111">
    <property type="entry name" value="NACHT_NTPase"/>
</dbReference>
<dbReference type="RefSeq" id="XP_008024021.1">
    <property type="nucleotide sequence ID" value="XM_008025830.1"/>
</dbReference>
<sequence>MDTTASLIAIVTLCEQVIKYINAAAGAKDDRQRLRTQIRTCSHFILQLKDEAEDSEQGQEWAKSMQLLSSPLDRLHTALSLAAQSLSSRDSTVEKLKWPFKEKDVRKLIEAVECEMNLLSLALDRNFTRLLHEINLQSKHNEQLLVKLKNALSCRDIDQQREIRKIEQGIQRVQIGQSDVQEQVHQLHERHDSDKASEKRRSILTWLTPIDYASQQRDAIRRRQPGTGQWFINSREYQDWIGGRNRTLFCPGIPGAGKTVLASIINADLWERYHADSTVGLAHLFFDYRRQDQQSLETLLSGLLKQLVRQQPSLPRQVEGFYQQLQQGASDRAKATVKALEAVIADFSRVFIVLDAVDECLTPGESRTGLLCTVQELQEKCGLNLLATSRDIPDITERFRTSSVLEIRADEEDVRKYLNGQAQRLPSFVRRNAVFQKEVVSSIVDVVQGMYVA</sequence>
<organism evidence="3 4">
    <name type="scientific">Exserohilum turcicum (strain 28A)</name>
    <name type="common">Northern leaf blight fungus</name>
    <name type="synonym">Setosphaeria turcica</name>
    <dbReference type="NCBI Taxonomy" id="671987"/>
    <lineage>
        <taxon>Eukaryota</taxon>
        <taxon>Fungi</taxon>
        <taxon>Dikarya</taxon>
        <taxon>Ascomycota</taxon>
        <taxon>Pezizomycotina</taxon>
        <taxon>Dothideomycetes</taxon>
        <taxon>Pleosporomycetidae</taxon>
        <taxon>Pleosporales</taxon>
        <taxon>Pleosporineae</taxon>
        <taxon>Pleosporaceae</taxon>
        <taxon>Exserohilum</taxon>
    </lineage>
</organism>
<dbReference type="EMBL" id="KB908537">
    <property type="protein sequence ID" value="EOA88660.1"/>
    <property type="molecule type" value="Genomic_DNA"/>
</dbReference>
<reference evidence="3 4" key="1">
    <citation type="journal article" date="2012" name="PLoS Pathog.">
        <title>Diverse lifestyles and strategies of plant pathogenesis encoded in the genomes of eighteen Dothideomycetes fungi.</title>
        <authorList>
            <person name="Ohm R.A."/>
            <person name="Feau N."/>
            <person name="Henrissat B."/>
            <person name="Schoch C.L."/>
            <person name="Horwitz B.A."/>
            <person name="Barry K.W."/>
            <person name="Condon B.J."/>
            <person name="Copeland A.C."/>
            <person name="Dhillon B."/>
            <person name="Glaser F."/>
            <person name="Hesse C.N."/>
            <person name="Kosti I."/>
            <person name="LaButti K."/>
            <person name="Lindquist E.A."/>
            <person name="Lucas S."/>
            <person name="Salamov A.A."/>
            <person name="Bradshaw R.E."/>
            <person name="Ciuffetti L."/>
            <person name="Hamelin R.C."/>
            <person name="Kema G.H.J."/>
            <person name="Lawrence C."/>
            <person name="Scott J.A."/>
            <person name="Spatafora J.W."/>
            <person name="Turgeon B.G."/>
            <person name="de Wit P.J.G.M."/>
            <person name="Zhong S."/>
            <person name="Goodwin S.B."/>
            <person name="Grigoriev I.V."/>
        </authorList>
    </citation>
    <scope>NUCLEOTIDE SEQUENCE [LARGE SCALE GENOMIC DNA]</scope>
    <source>
        <strain evidence="4">28A</strain>
    </source>
</reference>
<dbReference type="Gene3D" id="3.40.50.300">
    <property type="entry name" value="P-loop containing nucleotide triphosphate hydrolases"/>
    <property type="match status" value="1"/>
</dbReference>
<dbReference type="PANTHER" id="PTHR10039:SF15">
    <property type="entry name" value="NACHT DOMAIN-CONTAINING PROTEIN"/>
    <property type="match status" value="1"/>
</dbReference>
<dbReference type="Pfam" id="PF24883">
    <property type="entry name" value="NPHP3_N"/>
    <property type="match status" value="1"/>
</dbReference>
<dbReference type="InterPro" id="IPR056884">
    <property type="entry name" value="NPHP3-like_N"/>
</dbReference>
<dbReference type="PROSITE" id="PS50837">
    <property type="entry name" value="NACHT"/>
    <property type="match status" value="1"/>
</dbReference>
<evidence type="ECO:0000256" key="1">
    <source>
        <dbReference type="ARBA" id="ARBA00022737"/>
    </source>
</evidence>
<accession>R0IV79</accession>
<keyword evidence="1" id="KW-0677">Repeat</keyword>
<name>R0IV79_EXST2</name>
<dbReference type="InterPro" id="IPR027417">
    <property type="entry name" value="P-loop_NTPase"/>
</dbReference>
<proteinExistence type="predicted"/>
<dbReference type="PANTHER" id="PTHR10039">
    <property type="entry name" value="AMELOGENIN"/>
    <property type="match status" value="1"/>
</dbReference>
<evidence type="ECO:0000313" key="4">
    <source>
        <dbReference type="Proteomes" id="UP000016935"/>
    </source>
</evidence>
<dbReference type="eggNOG" id="KOG4177">
    <property type="taxonomic scope" value="Eukaryota"/>
</dbReference>
<dbReference type="HOGENOM" id="CLU_000288_34_23_1"/>